<evidence type="ECO:0000256" key="3">
    <source>
        <dbReference type="ARBA" id="ARBA00004771"/>
    </source>
</evidence>
<evidence type="ECO:0000313" key="19">
    <source>
        <dbReference type="EMBL" id="OMO64303.1"/>
    </source>
</evidence>
<dbReference type="PANTHER" id="PTHR31650:SF74">
    <property type="entry name" value="O-ACYLTRANSFERASE WSD1-LIKE"/>
    <property type="match status" value="1"/>
</dbReference>
<dbReference type="GO" id="GO:0019432">
    <property type="term" value="P:triglyceride biosynthetic process"/>
    <property type="evidence" value="ECO:0007669"/>
    <property type="project" value="UniProtKB-UniPathway"/>
</dbReference>
<dbReference type="Pfam" id="PF06974">
    <property type="entry name" value="WS_DGAT_C"/>
    <property type="match status" value="1"/>
</dbReference>
<evidence type="ECO:0000259" key="18">
    <source>
        <dbReference type="Pfam" id="PF06974"/>
    </source>
</evidence>
<dbReference type="STRING" id="210143.A0A1R3H1S0"/>
<evidence type="ECO:0000256" key="7">
    <source>
        <dbReference type="ARBA" id="ARBA00022692"/>
    </source>
</evidence>
<accession>A0A1R3H1S0</accession>
<keyword evidence="11" id="KW-0012">Acyltransferase</keyword>
<evidence type="ECO:0000256" key="4">
    <source>
        <dbReference type="ARBA" id="ARBA00005189"/>
    </source>
</evidence>
<dbReference type="InterPro" id="IPR009721">
    <property type="entry name" value="O-acyltransferase_WSD1_C"/>
</dbReference>
<evidence type="ECO:0000256" key="8">
    <source>
        <dbReference type="ARBA" id="ARBA00022824"/>
    </source>
</evidence>
<dbReference type="GO" id="GO:0005886">
    <property type="term" value="C:plasma membrane"/>
    <property type="evidence" value="ECO:0007669"/>
    <property type="project" value="UniProtKB-SubCell"/>
</dbReference>
<evidence type="ECO:0000259" key="17">
    <source>
        <dbReference type="Pfam" id="PF03007"/>
    </source>
</evidence>
<dbReference type="AlphaFoldDB" id="A0A1R3H1S0"/>
<evidence type="ECO:0000313" key="20">
    <source>
        <dbReference type="Proteomes" id="UP000188268"/>
    </source>
</evidence>
<comment type="caution">
    <text evidence="19">The sequence shown here is derived from an EMBL/GenBank/DDBJ whole genome shotgun (WGS) entry which is preliminary data.</text>
</comment>
<evidence type="ECO:0000256" key="6">
    <source>
        <dbReference type="ARBA" id="ARBA00022679"/>
    </source>
</evidence>
<evidence type="ECO:0000256" key="10">
    <source>
        <dbReference type="ARBA" id="ARBA00023136"/>
    </source>
</evidence>
<gene>
    <name evidence="19" type="ORF">CCACVL1_21881</name>
</gene>
<evidence type="ECO:0000256" key="1">
    <source>
        <dbReference type="ARBA" id="ARBA00004162"/>
    </source>
</evidence>
<dbReference type="EMBL" id="AWWV01012821">
    <property type="protein sequence ID" value="OMO64303.1"/>
    <property type="molecule type" value="Genomic_DNA"/>
</dbReference>
<dbReference type="FunFam" id="3.30.559.10:FF:000033">
    <property type="entry name" value="O-acyltransferase (WSD1-like) family protein"/>
    <property type="match status" value="1"/>
</dbReference>
<keyword evidence="9 16" id="KW-1133">Transmembrane helix</keyword>
<dbReference type="OMA" id="SHTTMCF"/>
<feature type="region of interest" description="Disordered" evidence="15">
    <location>
        <begin position="1"/>
        <end position="40"/>
    </location>
</feature>
<evidence type="ECO:0000256" key="9">
    <source>
        <dbReference type="ARBA" id="ARBA00022989"/>
    </source>
</evidence>
<feature type="transmembrane region" description="Helical" evidence="16">
    <location>
        <begin position="211"/>
        <end position="243"/>
    </location>
</feature>
<reference evidence="19 20" key="1">
    <citation type="submission" date="2013-09" db="EMBL/GenBank/DDBJ databases">
        <title>Corchorus capsularis genome sequencing.</title>
        <authorList>
            <person name="Alam M."/>
            <person name="Haque M.S."/>
            <person name="Islam M.S."/>
            <person name="Emdad E.M."/>
            <person name="Islam M.M."/>
            <person name="Ahmed B."/>
            <person name="Halim A."/>
            <person name="Hossen Q.M.M."/>
            <person name="Hossain M.Z."/>
            <person name="Ahmed R."/>
            <person name="Khan M.M."/>
            <person name="Islam R."/>
            <person name="Rashid M.M."/>
            <person name="Khan S.A."/>
            <person name="Rahman M.S."/>
            <person name="Alam M."/>
        </authorList>
    </citation>
    <scope>NUCLEOTIDE SEQUENCE [LARGE SCALE GENOMIC DNA]</scope>
    <source>
        <strain evidence="20">cv. CVL-1</strain>
        <tissue evidence="19">Whole seedling</tissue>
    </source>
</reference>
<keyword evidence="8" id="KW-0256">Endoplasmic reticulum</keyword>
<comment type="subcellular location">
    <subcellularLocation>
        <location evidence="1">Cell membrane</location>
        <topology evidence="1">Single-pass membrane protein</topology>
    </subcellularLocation>
    <subcellularLocation>
        <location evidence="2">Endoplasmic reticulum membrane</location>
        <topology evidence="2">Single-pass membrane protein</topology>
    </subcellularLocation>
</comment>
<dbReference type="OrthoDB" id="619536at2759"/>
<dbReference type="PANTHER" id="PTHR31650">
    <property type="entry name" value="O-ACYLTRANSFERASE (WSD1-LIKE) FAMILY PROTEIN"/>
    <property type="match status" value="1"/>
</dbReference>
<proteinExistence type="inferred from homology"/>
<dbReference type="SUPFAM" id="SSF52777">
    <property type="entry name" value="CoA-dependent acyltransferases"/>
    <property type="match status" value="1"/>
</dbReference>
<comment type="catalytic activity">
    <reaction evidence="13">
        <text>a long chain fatty alcohol + a fatty acyl-CoA = a long-chain alcohol wax ester + CoA</text>
        <dbReference type="Rhea" id="RHEA:38443"/>
        <dbReference type="ChEBI" id="CHEBI:17135"/>
        <dbReference type="ChEBI" id="CHEBI:57287"/>
        <dbReference type="ChEBI" id="CHEBI:77636"/>
        <dbReference type="ChEBI" id="CHEBI:235323"/>
        <dbReference type="EC" id="2.3.1.75"/>
    </reaction>
</comment>
<dbReference type="Gramene" id="OMO64303">
    <property type="protein sequence ID" value="OMO64303"/>
    <property type="gene ID" value="CCACVL1_21881"/>
</dbReference>
<sequence length="502" mass="56835">MESKCLRWRKQTLKPIETKREEGDEEKKRSGQAAAEEEPLSPSACLFHEPNFNVHIIAIMGCKTKIYPDIVKANLGHTLLKHPRFSSLQVVDEKKKGEMKWVRTEVDLERHVIVPELDPNMESPDKFLEDYIFNLTKTSIDKSKPLWDLHLLNLRTSQSEAVGIFRIHHSLGDGTSLMSLLLACTRQMNDPQALPTIPTNKKKDKKINDVWFWRIVLMFWSFFQVFWNSLVDVLIFIATAMVLKDTENPLKGRPGSELTARRIVFKTVSLDDMKLVKNAMNTTINDVALGITQAGLSRYINRIYGGNRNEEDNLPKNLRLRSTLLINIRPSAGIQALADMMEKDAEAKWGNWIGYVLLPFSIAIPDDPLDYVREAKATVDRKKRSLEAIYTFSIAELVLKLFGIKAASAMSHRVITHTTLSFSNMVGPLEEIGFYGHPMAFLAPCSYGQPHALMINFQSYINKMTIVLSVDEGTIPNPHQLCDDIADSLTLIKDAVLTKGLV</sequence>
<dbReference type="GO" id="GO:0047196">
    <property type="term" value="F:long-chain-alcohol O-fatty-acyltransferase activity"/>
    <property type="evidence" value="ECO:0007669"/>
    <property type="project" value="UniProtKB-EC"/>
</dbReference>
<feature type="compositionally biased region" description="Basic residues" evidence="15">
    <location>
        <begin position="1"/>
        <end position="12"/>
    </location>
</feature>
<dbReference type="UniPathway" id="UPA00282"/>
<dbReference type="Pfam" id="PF03007">
    <property type="entry name" value="WS_DGAT_cat"/>
    <property type="match status" value="1"/>
</dbReference>
<evidence type="ECO:0000256" key="2">
    <source>
        <dbReference type="ARBA" id="ARBA00004389"/>
    </source>
</evidence>
<dbReference type="Proteomes" id="UP000188268">
    <property type="component" value="Unassembled WGS sequence"/>
</dbReference>
<evidence type="ECO:0000256" key="16">
    <source>
        <dbReference type="SAM" id="Phobius"/>
    </source>
</evidence>
<feature type="domain" description="O-acyltransferase WSD1-like N-terminal" evidence="17">
    <location>
        <begin position="78"/>
        <end position="288"/>
    </location>
</feature>
<evidence type="ECO:0000256" key="13">
    <source>
        <dbReference type="ARBA" id="ARBA00047604"/>
    </source>
</evidence>
<keyword evidence="7 16" id="KW-0812">Transmembrane</keyword>
<keyword evidence="20" id="KW-1185">Reference proteome</keyword>
<dbReference type="InterPro" id="IPR004255">
    <property type="entry name" value="O-acyltransferase_WSD1_N"/>
</dbReference>
<dbReference type="InterPro" id="IPR045034">
    <property type="entry name" value="O-acyltransferase_WSD1-like"/>
</dbReference>
<keyword evidence="6" id="KW-0808">Transferase</keyword>
<comment type="pathway">
    <text evidence="3">Glycerolipid metabolism; triacylglycerol biosynthesis.</text>
</comment>
<keyword evidence="5" id="KW-1003">Cell membrane</keyword>
<feature type="domain" description="O-acyltransferase WSD1 C-terminal" evidence="18">
    <location>
        <begin position="349"/>
        <end position="493"/>
    </location>
</feature>
<evidence type="ECO:0000256" key="14">
    <source>
        <dbReference type="ARBA" id="ARBA00048109"/>
    </source>
</evidence>
<evidence type="ECO:0000256" key="5">
    <source>
        <dbReference type="ARBA" id="ARBA00022475"/>
    </source>
</evidence>
<organism evidence="19 20">
    <name type="scientific">Corchorus capsularis</name>
    <name type="common">Jute</name>
    <dbReference type="NCBI Taxonomy" id="210143"/>
    <lineage>
        <taxon>Eukaryota</taxon>
        <taxon>Viridiplantae</taxon>
        <taxon>Streptophyta</taxon>
        <taxon>Embryophyta</taxon>
        <taxon>Tracheophyta</taxon>
        <taxon>Spermatophyta</taxon>
        <taxon>Magnoliopsida</taxon>
        <taxon>eudicotyledons</taxon>
        <taxon>Gunneridae</taxon>
        <taxon>Pentapetalae</taxon>
        <taxon>rosids</taxon>
        <taxon>malvids</taxon>
        <taxon>Malvales</taxon>
        <taxon>Malvaceae</taxon>
        <taxon>Grewioideae</taxon>
        <taxon>Apeibeae</taxon>
        <taxon>Corchorus</taxon>
    </lineage>
</organism>
<name>A0A1R3H1S0_COCAP</name>
<evidence type="ECO:0000256" key="11">
    <source>
        <dbReference type="ARBA" id="ARBA00023315"/>
    </source>
</evidence>
<comment type="pathway">
    <text evidence="4">Lipid metabolism.</text>
</comment>
<comment type="catalytic activity">
    <reaction evidence="14">
        <text>an acyl-CoA + a 1,2-diacyl-sn-glycerol = a triacyl-sn-glycerol + CoA</text>
        <dbReference type="Rhea" id="RHEA:10868"/>
        <dbReference type="ChEBI" id="CHEBI:17815"/>
        <dbReference type="ChEBI" id="CHEBI:57287"/>
        <dbReference type="ChEBI" id="CHEBI:58342"/>
        <dbReference type="ChEBI" id="CHEBI:64615"/>
        <dbReference type="EC" id="2.3.1.20"/>
    </reaction>
</comment>
<evidence type="ECO:0000256" key="12">
    <source>
        <dbReference type="ARBA" id="ARBA00024360"/>
    </source>
</evidence>
<dbReference type="GO" id="GO:0004144">
    <property type="term" value="F:diacylglycerol O-acyltransferase activity"/>
    <property type="evidence" value="ECO:0007669"/>
    <property type="project" value="UniProtKB-EC"/>
</dbReference>
<protein>
    <submittedName>
        <fullName evidence="19">Uncharacterized protein</fullName>
    </submittedName>
</protein>
<evidence type="ECO:0000256" key="15">
    <source>
        <dbReference type="SAM" id="MobiDB-lite"/>
    </source>
</evidence>
<dbReference type="GO" id="GO:0005789">
    <property type="term" value="C:endoplasmic reticulum membrane"/>
    <property type="evidence" value="ECO:0007669"/>
    <property type="project" value="UniProtKB-SubCell"/>
</dbReference>
<comment type="similarity">
    <text evidence="12">In the N-terminal section; belongs to the long-chain O-acyltransferase family.</text>
</comment>
<feature type="compositionally biased region" description="Basic and acidic residues" evidence="15">
    <location>
        <begin position="16"/>
        <end position="29"/>
    </location>
</feature>
<keyword evidence="10 16" id="KW-0472">Membrane</keyword>